<dbReference type="AlphaFoldDB" id="A0A0E9RXP8"/>
<reference evidence="1" key="1">
    <citation type="submission" date="2014-11" db="EMBL/GenBank/DDBJ databases">
        <authorList>
            <person name="Amaro Gonzalez C."/>
        </authorList>
    </citation>
    <scope>NUCLEOTIDE SEQUENCE</scope>
</reference>
<protein>
    <submittedName>
        <fullName evidence="1">Uncharacterized protein</fullName>
    </submittedName>
</protein>
<accession>A0A0E9RXP8</accession>
<sequence>MRVTCSALSVERSAFSVFNDKWHGEPHTFGVSLILSILYLF</sequence>
<evidence type="ECO:0000313" key="1">
    <source>
        <dbReference type="EMBL" id="JAH33175.1"/>
    </source>
</evidence>
<organism evidence="1">
    <name type="scientific">Anguilla anguilla</name>
    <name type="common">European freshwater eel</name>
    <name type="synonym">Muraena anguilla</name>
    <dbReference type="NCBI Taxonomy" id="7936"/>
    <lineage>
        <taxon>Eukaryota</taxon>
        <taxon>Metazoa</taxon>
        <taxon>Chordata</taxon>
        <taxon>Craniata</taxon>
        <taxon>Vertebrata</taxon>
        <taxon>Euteleostomi</taxon>
        <taxon>Actinopterygii</taxon>
        <taxon>Neopterygii</taxon>
        <taxon>Teleostei</taxon>
        <taxon>Anguilliformes</taxon>
        <taxon>Anguillidae</taxon>
        <taxon>Anguilla</taxon>
    </lineage>
</organism>
<reference evidence="1" key="2">
    <citation type="journal article" date="2015" name="Fish Shellfish Immunol.">
        <title>Early steps in the European eel (Anguilla anguilla)-Vibrio vulnificus interaction in the gills: Role of the RtxA13 toxin.</title>
        <authorList>
            <person name="Callol A."/>
            <person name="Pajuelo D."/>
            <person name="Ebbesson L."/>
            <person name="Teles M."/>
            <person name="MacKenzie S."/>
            <person name="Amaro C."/>
        </authorList>
    </citation>
    <scope>NUCLEOTIDE SEQUENCE</scope>
</reference>
<name>A0A0E9RXP8_ANGAN</name>
<proteinExistence type="predicted"/>
<dbReference type="EMBL" id="GBXM01075402">
    <property type="protein sequence ID" value="JAH33175.1"/>
    <property type="molecule type" value="Transcribed_RNA"/>
</dbReference>